<evidence type="ECO:0000313" key="11">
    <source>
        <dbReference type="EMBL" id="GHC66591.1"/>
    </source>
</evidence>
<reference evidence="11" key="1">
    <citation type="journal article" date="2014" name="Int. J. Syst. Evol. Microbiol.">
        <title>Complete genome sequence of Corynebacterium casei LMG S-19264T (=DSM 44701T), isolated from a smear-ripened cheese.</title>
        <authorList>
            <consortium name="US DOE Joint Genome Institute (JGI-PGF)"/>
            <person name="Walter F."/>
            <person name="Albersmeier A."/>
            <person name="Kalinowski J."/>
            <person name="Ruckert C."/>
        </authorList>
    </citation>
    <scope>NUCLEOTIDE SEQUENCE</scope>
    <source>
        <strain evidence="11">KCTC 42097</strain>
    </source>
</reference>
<dbReference type="GO" id="GO:0005524">
    <property type="term" value="F:ATP binding"/>
    <property type="evidence" value="ECO:0007669"/>
    <property type="project" value="UniProtKB-UniRule"/>
</dbReference>
<dbReference type="SUPFAM" id="SSF53613">
    <property type="entry name" value="Ribokinase-like"/>
    <property type="match status" value="1"/>
</dbReference>
<keyword evidence="3 9" id="KW-0547">Nucleotide-binding</keyword>
<feature type="domain" description="Carbohydrate kinase PfkB" evidence="10">
    <location>
        <begin position="2"/>
        <end position="288"/>
    </location>
</feature>
<feature type="binding site" evidence="9">
    <location>
        <position position="280"/>
    </location>
    <ligand>
        <name>K(+)</name>
        <dbReference type="ChEBI" id="CHEBI:29103"/>
    </ligand>
</feature>
<comment type="caution">
    <text evidence="11">The sequence shown here is derived from an EMBL/GenBank/DDBJ whole genome shotgun (WGS) entry which is preliminary data.</text>
</comment>
<dbReference type="GO" id="GO:0046872">
    <property type="term" value="F:metal ion binding"/>
    <property type="evidence" value="ECO:0007669"/>
    <property type="project" value="UniProtKB-KW"/>
</dbReference>
<keyword evidence="2 9" id="KW-0479">Metal-binding</keyword>
<evidence type="ECO:0000259" key="10">
    <source>
        <dbReference type="Pfam" id="PF00294"/>
    </source>
</evidence>
<feature type="binding site" evidence="9">
    <location>
        <position position="282"/>
    </location>
    <ligand>
        <name>K(+)</name>
        <dbReference type="ChEBI" id="CHEBI:29103"/>
    </ligand>
</feature>
<dbReference type="Gene3D" id="3.40.1190.20">
    <property type="match status" value="1"/>
</dbReference>
<comment type="caution">
    <text evidence="9">Lacks conserved residue(s) required for the propagation of feature annotation.</text>
</comment>
<dbReference type="GO" id="GO:0019303">
    <property type="term" value="P:D-ribose catabolic process"/>
    <property type="evidence" value="ECO:0007669"/>
    <property type="project" value="UniProtKB-UniRule"/>
</dbReference>
<evidence type="ECO:0000256" key="8">
    <source>
        <dbReference type="ARBA" id="ARBA00023277"/>
    </source>
</evidence>
<evidence type="ECO:0000256" key="4">
    <source>
        <dbReference type="ARBA" id="ARBA00022777"/>
    </source>
</evidence>
<keyword evidence="5 9" id="KW-0067">ATP-binding</keyword>
<keyword evidence="9" id="KW-0963">Cytoplasm</keyword>
<comment type="pathway">
    <text evidence="9">Carbohydrate metabolism; D-ribose degradation; D-ribose 5-phosphate from beta-D-ribopyranose: step 2/2.</text>
</comment>
<dbReference type="InterPro" id="IPR002139">
    <property type="entry name" value="Ribo/fructo_kinase"/>
</dbReference>
<feature type="binding site" evidence="9">
    <location>
        <begin position="37"/>
        <end position="41"/>
    </location>
    <ligand>
        <name>substrate</name>
    </ligand>
</feature>
<dbReference type="Proteomes" id="UP000641137">
    <property type="component" value="Unassembled WGS sequence"/>
</dbReference>
<comment type="activity regulation">
    <text evidence="9">Activated by a monovalent cation that binds near, but not in, the active site. The most likely occupant of the site in vivo is potassium. Ion binding induces a conformational change that may alter substrate affinity.</text>
</comment>
<feature type="binding site" evidence="9">
    <location>
        <position position="135"/>
    </location>
    <ligand>
        <name>substrate</name>
    </ligand>
</feature>
<feature type="binding site" evidence="9">
    <location>
        <position position="247"/>
    </location>
    <ligand>
        <name>substrate</name>
    </ligand>
</feature>
<gene>
    <name evidence="9 11" type="primary">rbsK</name>
    <name evidence="11" type="ORF">GCM10010136_09800</name>
</gene>
<feature type="binding site" evidence="9">
    <location>
        <begin position="246"/>
        <end position="247"/>
    </location>
    <ligand>
        <name>ATP</name>
        <dbReference type="ChEBI" id="CHEBI:30616"/>
    </ligand>
</feature>
<sequence length="296" mass="30131">MIVVIGSINLDLIANVDRLPEPGETIAGSAFSTSPGGKGANQALAAARAGAPVALVGVAGNDSFRDQALALLEQSDADLSHVAEVEDTTGIAIIMVEKSGENVIAVVPGANAHLTSAMVDAAPITNGDIVLLQHEIPQDLVAHAIDICRNQGAVSILNTAPYRAESAGLLGAVDYVIANETEFDLYAAQLGLSGDTREARIEDYAERFDNTLIVTLGAAGVVAISGDVQIELPAPKIEPIDTTGAGDTFCGYFAASLATGSPLDDALARAVRAGSLTCLQPGAQPAIPVASQVDAP</sequence>
<dbReference type="InterPro" id="IPR011611">
    <property type="entry name" value="PfkB_dom"/>
</dbReference>
<keyword evidence="8 9" id="KW-0119">Carbohydrate metabolism</keyword>
<comment type="subunit">
    <text evidence="9">Homodimer.</text>
</comment>
<feature type="binding site" evidence="9">
    <location>
        <position position="179"/>
    </location>
    <ligand>
        <name>ATP</name>
        <dbReference type="ChEBI" id="CHEBI:30616"/>
    </ligand>
</feature>
<dbReference type="GO" id="GO:0005829">
    <property type="term" value="C:cytosol"/>
    <property type="evidence" value="ECO:0007669"/>
    <property type="project" value="TreeGrafter"/>
</dbReference>
<dbReference type="EC" id="2.7.1.15" evidence="9"/>
<feature type="binding site" evidence="9">
    <location>
        <position position="243"/>
    </location>
    <ligand>
        <name>K(+)</name>
        <dbReference type="ChEBI" id="CHEBI:29103"/>
    </ligand>
</feature>
<feature type="active site" description="Proton acceptor" evidence="9">
    <location>
        <position position="247"/>
    </location>
</feature>
<keyword evidence="6 9" id="KW-0460">Magnesium</keyword>
<feature type="binding site" evidence="9">
    <location>
        <position position="277"/>
    </location>
    <ligand>
        <name>K(+)</name>
        <dbReference type="ChEBI" id="CHEBI:29103"/>
    </ligand>
</feature>
<dbReference type="AlphaFoldDB" id="A0A8J3DH57"/>
<dbReference type="UniPathway" id="UPA00916">
    <property type="reaction ID" value="UER00889"/>
</dbReference>
<evidence type="ECO:0000256" key="3">
    <source>
        <dbReference type="ARBA" id="ARBA00022741"/>
    </source>
</evidence>
<evidence type="ECO:0000256" key="5">
    <source>
        <dbReference type="ARBA" id="ARBA00022840"/>
    </source>
</evidence>
<comment type="similarity">
    <text evidence="9">Belongs to the carbohydrate kinase PfkB family. Ribokinase subfamily.</text>
</comment>
<proteinExistence type="inferred from homology"/>
<comment type="catalytic activity">
    <reaction evidence="9">
        <text>D-ribose + ATP = D-ribose 5-phosphate + ADP + H(+)</text>
        <dbReference type="Rhea" id="RHEA:13697"/>
        <dbReference type="ChEBI" id="CHEBI:15378"/>
        <dbReference type="ChEBI" id="CHEBI:30616"/>
        <dbReference type="ChEBI" id="CHEBI:47013"/>
        <dbReference type="ChEBI" id="CHEBI:78346"/>
        <dbReference type="ChEBI" id="CHEBI:456216"/>
        <dbReference type="EC" id="2.7.1.15"/>
    </reaction>
</comment>
<dbReference type="InterPro" id="IPR029056">
    <property type="entry name" value="Ribokinase-like"/>
</dbReference>
<evidence type="ECO:0000313" key="12">
    <source>
        <dbReference type="Proteomes" id="UP000641137"/>
    </source>
</evidence>
<dbReference type="EMBL" id="BMZO01000003">
    <property type="protein sequence ID" value="GHC66591.1"/>
    <property type="molecule type" value="Genomic_DNA"/>
</dbReference>
<dbReference type="GO" id="GO:0004747">
    <property type="term" value="F:ribokinase activity"/>
    <property type="evidence" value="ECO:0007669"/>
    <property type="project" value="UniProtKB-UniRule"/>
</dbReference>
<evidence type="ECO:0000256" key="7">
    <source>
        <dbReference type="ARBA" id="ARBA00022958"/>
    </source>
</evidence>
<evidence type="ECO:0000256" key="2">
    <source>
        <dbReference type="ARBA" id="ARBA00022723"/>
    </source>
</evidence>
<organism evidence="11 12">
    <name type="scientific">Limoniibacter endophyticus</name>
    <dbReference type="NCBI Taxonomy" id="1565040"/>
    <lineage>
        <taxon>Bacteria</taxon>
        <taxon>Pseudomonadati</taxon>
        <taxon>Pseudomonadota</taxon>
        <taxon>Alphaproteobacteria</taxon>
        <taxon>Hyphomicrobiales</taxon>
        <taxon>Bartonellaceae</taxon>
        <taxon>Limoniibacter</taxon>
    </lineage>
</organism>
<comment type="subcellular location">
    <subcellularLocation>
        <location evidence="9">Cytoplasm</location>
    </subcellularLocation>
</comment>
<evidence type="ECO:0000256" key="6">
    <source>
        <dbReference type="ARBA" id="ARBA00022842"/>
    </source>
</evidence>
<feature type="binding site" evidence="9">
    <location>
        <position position="241"/>
    </location>
    <ligand>
        <name>K(+)</name>
        <dbReference type="ChEBI" id="CHEBI:29103"/>
    </ligand>
</feature>
<dbReference type="CDD" id="cd01174">
    <property type="entry name" value="ribokinase"/>
    <property type="match status" value="1"/>
</dbReference>
<dbReference type="PANTHER" id="PTHR10584">
    <property type="entry name" value="SUGAR KINASE"/>
    <property type="match status" value="1"/>
</dbReference>
<evidence type="ECO:0000256" key="1">
    <source>
        <dbReference type="ARBA" id="ARBA00022679"/>
    </source>
</evidence>
<accession>A0A8J3DH57</accession>
<dbReference type="PRINTS" id="PR00990">
    <property type="entry name" value="RIBOKINASE"/>
</dbReference>
<name>A0A8J3DH57_9HYPH</name>
<feature type="binding site" evidence="9">
    <location>
        <begin position="215"/>
        <end position="220"/>
    </location>
    <ligand>
        <name>ATP</name>
        <dbReference type="ChEBI" id="CHEBI:30616"/>
    </ligand>
</feature>
<keyword evidence="7 9" id="KW-0630">Potassium</keyword>
<dbReference type="HAMAP" id="MF_01987">
    <property type="entry name" value="Ribokinase"/>
    <property type="match status" value="1"/>
</dbReference>
<protein>
    <recommendedName>
        <fullName evidence="9">Ribokinase</fullName>
        <shortName evidence="9">RK</shortName>
        <ecNumber evidence="9">2.7.1.15</ecNumber>
    </recommendedName>
</protein>
<keyword evidence="1 9" id="KW-0808">Transferase</keyword>
<keyword evidence="12" id="KW-1185">Reference proteome</keyword>
<keyword evidence="4 9" id="KW-0418">Kinase</keyword>
<evidence type="ECO:0000256" key="9">
    <source>
        <dbReference type="HAMAP-Rule" id="MF_01987"/>
    </source>
</evidence>
<comment type="function">
    <text evidence="9">Catalyzes the phosphorylation of ribose at O-5 in a reaction requiring ATP and magnesium. The resulting D-ribose-5-phosphate can then be used either for sythesis of nucleotides, histidine, and tryptophan, or as a component of the pentose phosphate pathway.</text>
</comment>
<dbReference type="RefSeq" id="WP_189488493.1">
    <property type="nucleotide sequence ID" value="NZ_BMZO01000003.1"/>
</dbReference>
<reference evidence="11" key="2">
    <citation type="submission" date="2020-09" db="EMBL/GenBank/DDBJ databases">
        <authorList>
            <person name="Sun Q."/>
            <person name="Kim S."/>
        </authorList>
    </citation>
    <scope>NUCLEOTIDE SEQUENCE</scope>
    <source>
        <strain evidence="11">KCTC 42097</strain>
    </source>
</reference>
<comment type="cofactor">
    <cofactor evidence="9">
        <name>Mg(2+)</name>
        <dbReference type="ChEBI" id="CHEBI:18420"/>
    </cofactor>
    <text evidence="9">Requires a divalent cation, most likely magnesium in vivo, as an electrophilic catalyst to aid phosphoryl group transfer. It is the chelate of the metal and the nucleotide that is the actual substrate.</text>
</comment>
<dbReference type="PANTHER" id="PTHR10584:SF166">
    <property type="entry name" value="RIBOKINASE"/>
    <property type="match status" value="1"/>
</dbReference>
<dbReference type="InterPro" id="IPR011877">
    <property type="entry name" value="Ribokinase"/>
</dbReference>
<dbReference type="Pfam" id="PF00294">
    <property type="entry name" value="PfkB"/>
    <property type="match status" value="1"/>
</dbReference>
<feature type="binding site" evidence="9">
    <location>
        <begin position="9"/>
        <end position="11"/>
    </location>
    <ligand>
        <name>substrate</name>
    </ligand>
</feature>